<sequence>MTSRISGQRKMIEAQLHDEDVPNRRMARMDDDFDGGNQRQMNRGQNRGRNSGGQDFDDDYGEALDFNADGRLLRRSSATDSDETVSGKRKALAGLKRKERTERNLLPSEELKDILDRIARLEQQIIEYNHRQRAKKRKSNMNETFDDPTNKQNRRINPQDEFEDFEDESSSFGFHGRQTRSMRGKRSQLDTRIGKHGKSHEFLDDDEGDQRHIGQSRESADDFEGHEGDDRRQLGGIRGKGMKMQQSRHEGDDRRQLGGIRGKGIKTQQSHKKNDEENEFDAEPADPRHGGGIRGMIARTEAELGDQEEDETEYDQSDNYGAQQQGLPKNPDETLEKLKKKEKQSEFSAKQLGGIHGMKSRLENEIRREGPGNDEHEIETDNSDTTEYEDKRRSSSKNSKTPDKGPQNLEEDRGKSEEEHPGKVPQKNSHFLRNSLTYQRFSRNPEQTLEILSQKEQEGNLGPRQIGGIHRKRRQVENQLGKGIQEYTSHDEGYSDGNHVSDRSGSNSPGAETSSGNFTPKTKEKGSPQRRGGRRRKKISTNTKTDPEITLQILDEKEKQGDLTPRQLRGIHGKRAQVINQMMRNQQTNHPGRRRLATF</sequence>
<protein>
    <submittedName>
        <fullName evidence="2">Uncharacterized protein</fullName>
    </submittedName>
</protein>
<accession>A0AC34QFZ2</accession>
<proteinExistence type="predicted"/>
<evidence type="ECO:0000313" key="2">
    <source>
        <dbReference type="WBParaSite" id="JU765_v2.g15977.t1"/>
    </source>
</evidence>
<dbReference type="Proteomes" id="UP000887576">
    <property type="component" value="Unplaced"/>
</dbReference>
<reference evidence="2" key="1">
    <citation type="submission" date="2022-11" db="UniProtKB">
        <authorList>
            <consortium name="WormBaseParasite"/>
        </authorList>
    </citation>
    <scope>IDENTIFICATION</scope>
</reference>
<dbReference type="WBParaSite" id="JU765_v2.g15977.t1">
    <property type="protein sequence ID" value="JU765_v2.g15977.t1"/>
    <property type="gene ID" value="JU765_v2.g15977"/>
</dbReference>
<organism evidence="1 2">
    <name type="scientific">Panagrolaimus sp. JU765</name>
    <dbReference type="NCBI Taxonomy" id="591449"/>
    <lineage>
        <taxon>Eukaryota</taxon>
        <taxon>Metazoa</taxon>
        <taxon>Ecdysozoa</taxon>
        <taxon>Nematoda</taxon>
        <taxon>Chromadorea</taxon>
        <taxon>Rhabditida</taxon>
        <taxon>Tylenchina</taxon>
        <taxon>Panagrolaimomorpha</taxon>
        <taxon>Panagrolaimoidea</taxon>
        <taxon>Panagrolaimidae</taxon>
        <taxon>Panagrolaimus</taxon>
    </lineage>
</organism>
<name>A0AC34QFZ2_9BILA</name>
<evidence type="ECO:0000313" key="1">
    <source>
        <dbReference type="Proteomes" id="UP000887576"/>
    </source>
</evidence>